<keyword evidence="5" id="KW-1133">Transmembrane helix</keyword>
<dbReference type="SUPFAM" id="SSF56436">
    <property type="entry name" value="C-type lectin-like"/>
    <property type="match status" value="1"/>
</dbReference>
<organism evidence="7 8">
    <name type="scientific">Ornithorhynchus anatinus</name>
    <name type="common">Duckbill platypus</name>
    <dbReference type="NCBI Taxonomy" id="9258"/>
    <lineage>
        <taxon>Eukaryota</taxon>
        <taxon>Metazoa</taxon>
        <taxon>Chordata</taxon>
        <taxon>Craniata</taxon>
        <taxon>Vertebrata</taxon>
        <taxon>Euteleostomi</taxon>
        <taxon>Mammalia</taxon>
        <taxon>Monotremata</taxon>
        <taxon>Ornithorhynchidae</taxon>
        <taxon>Ornithorhynchus</taxon>
    </lineage>
</organism>
<reference evidence="7" key="3">
    <citation type="submission" date="2025-09" db="UniProtKB">
        <authorList>
            <consortium name="Ensembl"/>
        </authorList>
    </citation>
    <scope>IDENTIFICATION</scope>
    <source>
        <strain evidence="7">Glennie</strain>
    </source>
</reference>
<dbReference type="GO" id="GO:0030246">
    <property type="term" value="F:carbohydrate binding"/>
    <property type="evidence" value="ECO:0007669"/>
    <property type="project" value="UniProtKB-KW"/>
</dbReference>
<keyword evidence="5" id="KW-0812">Transmembrane</keyword>
<gene>
    <name evidence="7" type="primary">LOC103165307</name>
</gene>
<evidence type="ECO:0000256" key="1">
    <source>
        <dbReference type="ARBA" id="ARBA00004167"/>
    </source>
</evidence>
<dbReference type="GeneTree" id="ENSGT00940000156296"/>
<evidence type="ECO:0000313" key="7">
    <source>
        <dbReference type="Ensembl" id="ENSOANP00000039052.1"/>
    </source>
</evidence>
<dbReference type="Bgee" id="ENSOANG00000010649">
    <property type="expression patterns" value="Expressed in ovary and 6 other cell types or tissues"/>
</dbReference>
<dbReference type="CDD" id="cd03593">
    <property type="entry name" value="CLECT_NK_receptors_like"/>
    <property type="match status" value="1"/>
</dbReference>
<feature type="domain" description="C-type lectin" evidence="6">
    <location>
        <begin position="73"/>
        <end position="182"/>
    </location>
</feature>
<dbReference type="Ensembl" id="ENSOANT00000070957.1">
    <property type="protein sequence ID" value="ENSOANP00000039052.1"/>
    <property type="gene ID" value="ENSOANG00000010649.3"/>
</dbReference>
<proteinExistence type="predicted"/>
<sequence length="194" mass="22435">MQNTEGDTKPNIPRRPSSKGFGNKVFSDVPVHSVWRLLSLLLLILCLIQLIGLVGFGIRYHPCKPCPEHWYWHGNNCYKIMMENLTWSESREACAFQNSSLVKIDNKEEWYFVTAKIERYHWVGLSRNARDLPLKWEDGSEVNSEVLLLLSDGKTEGKLCAVVYRNDLNLDICKKMYPFICERAADPVKKELLT</sequence>
<dbReference type="Proteomes" id="UP000002279">
    <property type="component" value="Chromosome 17"/>
</dbReference>
<dbReference type="AlphaFoldDB" id="A0A6I8NDA6"/>
<dbReference type="Gene3D" id="3.10.100.10">
    <property type="entry name" value="Mannose-Binding Protein A, subunit A"/>
    <property type="match status" value="1"/>
</dbReference>
<reference evidence="7 8" key="1">
    <citation type="journal article" date="2008" name="Nature">
        <title>Genome analysis of the platypus reveals unique signatures of evolution.</title>
        <authorList>
            <person name="Warren W.C."/>
            <person name="Hillier L.W."/>
            <person name="Marshall Graves J.A."/>
            <person name="Birney E."/>
            <person name="Ponting C.P."/>
            <person name="Grutzner F."/>
            <person name="Belov K."/>
            <person name="Miller W."/>
            <person name="Clarke L."/>
            <person name="Chinwalla A.T."/>
            <person name="Yang S.P."/>
            <person name="Heger A."/>
            <person name="Locke D.P."/>
            <person name="Miethke P."/>
            <person name="Waters P.D."/>
            <person name="Veyrunes F."/>
            <person name="Fulton L."/>
            <person name="Fulton B."/>
            <person name="Graves T."/>
            <person name="Wallis J."/>
            <person name="Puente X.S."/>
            <person name="Lopez-Otin C."/>
            <person name="Ordonez G.R."/>
            <person name="Eichler E.E."/>
            <person name="Chen L."/>
            <person name="Cheng Z."/>
            <person name="Deakin J.E."/>
            <person name="Alsop A."/>
            <person name="Thompson K."/>
            <person name="Kirby P."/>
            <person name="Papenfuss A.T."/>
            <person name="Wakefield M.J."/>
            <person name="Olender T."/>
            <person name="Lancet D."/>
            <person name="Huttley G.A."/>
            <person name="Smit A.F."/>
            <person name="Pask A."/>
            <person name="Temple-Smith P."/>
            <person name="Batzer M.A."/>
            <person name="Walker J.A."/>
            <person name="Konkel M.K."/>
            <person name="Harris R.S."/>
            <person name="Whittington C.M."/>
            <person name="Wong E.S."/>
            <person name="Gemmell N.J."/>
            <person name="Buschiazzo E."/>
            <person name="Vargas Jentzsch I.M."/>
            <person name="Merkel A."/>
            <person name="Schmitz J."/>
            <person name="Zemann A."/>
            <person name="Churakov G."/>
            <person name="Kriegs J.O."/>
            <person name="Brosius J."/>
            <person name="Murchison E.P."/>
            <person name="Sachidanandam R."/>
            <person name="Smith C."/>
            <person name="Hannon G.J."/>
            <person name="Tsend-Ayush E."/>
            <person name="McMillan D."/>
            <person name="Attenborough R."/>
            <person name="Rens W."/>
            <person name="Ferguson-Smith M."/>
            <person name="Lefevre C.M."/>
            <person name="Sharp J.A."/>
            <person name="Nicholas K.R."/>
            <person name="Ray D.A."/>
            <person name="Kube M."/>
            <person name="Reinhardt R."/>
            <person name="Pringle T.H."/>
            <person name="Taylor J."/>
            <person name="Jones R.C."/>
            <person name="Nixon B."/>
            <person name="Dacheux J.L."/>
            <person name="Niwa H."/>
            <person name="Sekita Y."/>
            <person name="Huang X."/>
            <person name="Stark A."/>
            <person name="Kheradpour P."/>
            <person name="Kellis M."/>
            <person name="Flicek P."/>
            <person name="Chen Y."/>
            <person name="Webber C."/>
            <person name="Hardison R."/>
            <person name="Nelson J."/>
            <person name="Hallsworth-Pepin K."/>
            <person name="Delehaunty K."/>
            <person name="Markovic C."/>
            <person name="Minx P."/>
            <person name="Feng Y."/>
            <person name="Kremitzki C."/>
            <person name="Mitreva M."/>
            <person name="Glasscock J."/>
            <person name="Wylie T."/>
            <person name="Wohldmann P."/>
            <person name="Thiru P."/>
            <person name="Nhan M.N."/>
            <person name="Pohl C.S."/>
            <person name="Smith S.M."/>
            <person name="Hou S."/>
            <person name="Nefedov M."/>
            <person name="de Jong P.J."/>
            <person name="Renfree M.B."/>
            <person name="Mardis E.R."/>
            <person name="Wilson R.K."/>
        </authorList>
    </citation>
    <scope>NUCLEOTIDE SEQUENCE [LARGE SCALE GENOMIC DNA]</scope>
    <source>
        <strain evidence="7 8">Glennie</strain>
    </source>
</reference>
<keyword evidence="8" id="KW-1185">Reference proteome</keyword>
<dbReference type="Pfam" id="PF00059">
    <property type="entry name" value="Lectin_C"/>
    <property type="match status" value="1"/>
</dbReference>
<dbReference type="GO" id="GO:0016020">
    <property type="term" value="C:membrane"/>
    <property type="evidence" value="ECO:0007669"/>
    <property type="project" value="UniProtKB-SubCell"/>
</dbReference>
<dbReference type="GeneID" id="103165307"/>
<dbReference type="PANTHER" id="PTHR46490">
    <property type="entry name" value="C-TYPE LECTIN DOMAIN FAMILY 12 MEMBER A-RELATED"/>
    <property type="match status" value="1"/>
</dbReference>
<dbReference type="InterPro" id="IPR052309">
    <property type="entry name" value="C-type_Lectin_Domain_Fam1"/>
</dbReference>
<name>A0A6I8NDA6_ORNAN</name>
<feature type="transmembrane region" description="Helical" evidence="5">
    <location>
        <begin position="34"/>
        <end position="58"/>
    </location>
</feature>
<evidence type="ECO:0000256" key="2">
    <source>
        <dbReference type="ARBA" id="ARBA00022734"/>
    </source>
</evidence>
<dbReference type="InterPro" id="IPR016187">
    <property type="entry name" value="CTDL_fold"/>
</dbReference>
<evidence type="ECO:0000256" key="3">
    <source>
        <dbReference type="ARBA" id="ARBA00023157"/>
    </source>
</evidence>
<dbReference type="InterPro" id="IPR001304">
    <property type="entry name" value="C-type_lectin-like"/>
</dbReference>
<keyword evidence="2" id="KW-0430">Lectin</keyword>
<evidence type="ECO:0000256" key="5">
    <source>
        <dbReference type="SAM" id="Phobius"/>
    </source>
</evidence>
<keyword evidence="4" id="KW-0325">Glycoprotein</keyword>
<dbReference type="PANTHER" id="PTHR46490:SF2">
    <property type="entry name" value="C-TYPE LECTIN DOMAIN FAMILY 1 MEMBER B"/>
    <property type="match status" value="1"/>
</dbReference>
<reference evidence="7" key="2">
    <citation type="submission" date="2025-08" db="UniProtKB">
        <authorList>
            <consortium name="Ensembl"/>
        </authorList>
    </citation>
    <scope>IDENTIFICATION</scope>
    <source>
        <strain evidence="7">Glennie</strain>
    </source>
</reference>
<keyword evidence="5" id="KW-0472">Membrane</keyword>
<accession>A0A6I8NDA6</accession>
<comment type="subcellular location">
    <subcellularLocation>
        <location evidence="1">Membrane</location>
        <topology evidence="1">Single-pass membrane protein</topology>
    </subcellularLocation>
</comment>
<evidence type="ECO:0000313" key="8">
    <source>
        <dbReference type="Proteomes" id="UP000002279"/>
    </source>
</evidence>
<dbReference type="SMART" id="SM00034">
    <property type="entry name" value="CLECT"/>
    <property type="match status" value="1"/>
</dbReference>
<evidence type="ECO:0000259" key="6">
    <source>
        <dbReference type="PROSITE" id="PS50041"/>
    </source>
</evidence>
<keyword evidence="3" id="KW-1015">Disulfide bond</keyword>
<dbReference type="InterPro" id="IPR016186">
    <property type="entry name" value="C-type_lectin-like/link_sf"/>
</dbReference>
<dbReference type="RefSeq" id="XP_039770517.1">
    <property type="nucleotide sequence ID" value="XM_039914583.1"/>
</dbReference>
<dbReference type="InterPro" id="IPR033992">
    <property type="entry name" value="NKR-like_CTLD"/>
</dbReference>
<protein>
    <recommendedName>
        <fullName evidence="6">C-type lectin domain-containing protein</fullName>
    </recommendedName>
</protein>
<dbReference type="PROSITE" id="PS50041">
    <property type="entry name" value="C_TYPE_LECTIN_2"/>
    <property type="match status" value="1"/>
</dbReference>
<evidence type="ECO:0000256" key="4">
    <source>
        <dbReference type="ARBA" id="ARBA00023180"/>
    </source>
</evidence>